<dbReference type="AlphaFoldDB" id="A0A1R3G6G3"/>
<gene>
    <name evidence="1" type="ORF">CCACVL1_28483</name>
</gene>
<proteinExistence type="predicted"/>
<dbReference type="Gramene" id="OMO53647">
    <property type="protein sequence ID" value="OMO53647"/>
    <property type="gene ID" value="CCACVL1_28483"/>
</dbReference>
<dbReference type="Proteomes" id="UP000188268">
    <property type="component" value="Unassembled WGS sequence"/>
</dbReference>
<dbReference type="EMBL" id="AWWV01015153">
    <property type="protein sequence ID" value="OMO53647.1"/>
    <property type="molecule type" value="Genomic_DNA"/>
</dbReference>
<accession>A0A1R3G6G3</accession>
<comment type="caution">
    <text evidence="1">The sequence shown here is derived from an EMBL/GenBank/DDBJ whole genome shotgun (WGS) entry which is preliminary data.</text>
</comment>
<protein>
    <submittedName>
        <fullName evidence="1">Uncharacterized protein</fullName>
    </submittedName>
</protein>
<evidence type="ECO:0000313" key="1">
    <source>
        <dbReference type="EMBL" id="OMO53647.1"/>
    </source>
</evidence>
<sequence length="41" mass="4719">MEGELTRSYSRDRERGWQYSQLSIAALSEVLAASLHFLYAL</sequence>
<organism evidence="1 2">
    <name type="scientific">Corchorus capsularis</name>
    <name type="common">Jute</name>
    <dbReference type="NCBI Taxonomy" id="210143"/>
    <lineage>
        <taxon>Eukaryota</taxon>
        <taxon>Viridiplantae</taxon>
        <taxon>Streptophyta</taxon>
        <taxon>Embryophyta</taxon>
        <taxon>Tracheophyta</taxon>
        <taxon>Spermatophyta</taxon>
        <taxon>Magnoliopsida</taxon>
        <taxon>eudicotyledons</taxon>
        <taxon>Gunneridae</taxon>
        <taxon>Pentapetalae</taxon>
        <taxon>rosids</taxon>
        <taxon>malvids</taxon>
        <taxon>Malvales</taxon>
        <taxon>Malvaceae</taxon>
        <taxon>Grewioideae</taxon>
        <taxon>Apeibeae</taxon>
        <taxon>Corchorus</taxon>
    </lineage>
</organism>
<reference evidence="1 2" key="1">
    <citation type="submission" date="2013-09" db="EMBL/GenBank/DDBJ databases">
        <title>Corchorus capsularis genome sequencing.</title>
        <authorList>
            <person name="Alam M."/>
            <person name="Haque M.S."/>
            <person name="Islam M.S."/>
            <person name="Emdad E.M."/>
            <person name="Islam M.M."/>
            <person name="Ahmed B."/>
            <person name="Halim A."/>
            <person name="Hossen Q.M.M."/>
            <person name="Hossain M.Z."/>
            <person name="Ahmed R."/>
            <person name="Khan M.M."/>
            <person name="Islam R."/>
            <person name="Rashid M.M."/>
            <person name="Khan S.A."/>
            <person name="Rahman M.S."/>
            <person name="Alam M."/>
        </authorList>
    </citation>
    <scope>NUCLEOTIDE SEQUENCE [LARGE SCALE GENOMIC DNA]</scope>
    <source>
        <strain evidence="2">cv. CVL-1</strain>
        <tissue evidence="1">Whole seedling</tissue>
    </source>
</reference>
<name>A0A1R3G6G3_COCAP</name>
<keyword evidence="2" id="KW-1185">Reference proteome</keyword>
<evidence type="ECO:0000313" key="2">
    <source>
        <dbReference type="Proteomes" id="UP000188268"/>
    </source>
</evidence>